<comment type="subcellular location">
    <subcellularLocation>
        <location evidence="1">Cell membrane</location>
        <topology evidence="1">Multi-pass membrane protein</topology>
    </subcellularLocation>
</comment>
<evidence type="ECO:0000256" key="4">
    <source>
        <dbReference type="ARBA" id="ARBA00022692"/>
    </source>
</evidence>
<dbReference type="eggNOG" id="COG0531">
    <property type="taxonomic scope" value="Bacteria"/>
</dbReference>
<dbReference type="PANTHER" id="PTHR42770">
    <property type="entry name" value="AMINO ACID TRANSPORTER-RELATED"/>
    <property type="match status" value="1"/>
</dbReference>
<comment type="caution">
    <text evidence="8">The sequence shown here is derived from an EMBL/GenBank/DDBJ whole genome shotgun (WGS) entry which is preliminary data.</text>
</comment>
<protein>
    <submittedName>
        <fullName evidence="8">Amino acid permease</fullName>
    </submittedName>
</protein>
<dbReference type="Proteomes" id="UP000005926">
    <property type="component" value="Unassembled WGS sequence"/>
</dbReference>
<dbReference type="InterPro" id="IPR002293">
    <property type="entry name" value="AA/rel_permease1"/>
</dbReference>
<keyword evidence="3" id="KW-1003">Cell membrane</keyword>
<dbReference type="InterPro" id="IPR050367">
    <property type="entry name" value="APC_superfamily"/>
</dbReference>
<evidence type="ECO:0000313" key="8">
    <source>
        <dbReference type="EMBL" id="EEW36862.1"/>
    </source>
</evidence>
<dbReference type="Pfam" id="PF13520">
    <property type="entry name" value="AA_permease_2"/>
    <property type="match status" value="1"/>
</dbReference>
<dbReference type="STRING" id="638301.HMPREF0444_1080"/>
<dbReference type="PIRSF" id="PIRSF006060">
    <property type="entry name" value="AA_transporter"/>
    <property type="match status" value="1"/>
</dbReference>
<feature type="transmembrane region" description="Helical" evidence="7">
    <location>
        <begin position="345"/>
        <end position="364"/>
    </location>
</feature>
<dbReference type="GO" id="GO:0005886">
    <property type="term" value="C:plasma membrane"/>
    <property type="evidence" value="ECO:0007669"/>
    <property type="project" value="UniProtKB-SubCell"/>
</dbReference>
<evidence type="ECO:0000256" key="2">
    <source>
        <dbReference type="ARBA" id="ARBA00022448"/>
    </source>
</evidence>
<keyword evidence="4 7" id="KW-0812">Transmembrane</keyword>
<feature type="transmembrane region" description="Helical" evidence="7">
    <location>
        <begin position="125"/>
        <end position="144"/>
    </location>
</feature>
<evidence type="ECO:0000256" key="3">
    <source>
        <dbReference type="ARBA" id="ARBA00022475"/>
    </source>
</evidence>
<accession>C8NGN5</accession>
<reference evidence="8 9" key="1">
    <citation type="submission" date="2009-08" db="EMBL/GenBank/DDBJ databases">
        <authorList>
            <person name="Muzny D."/>
            <person name="Qin X."/>
            <person name="Deng J."/>
            <person name="Jiang H."/>
            <person name="Liu Y."/>
            <person name="Qu J."/>
            <person name="Song X.-Z."/>
            <person name="Zhang L."/>
            <person name="Thornton R."/>
            <person name="Coyle M."/>
            <person name="Francisco L."/>
            <person name="Jackson L."/>
            <person name="Javaid M."/>
            <person name="Korchina V."/>
            <person name="Kovar C."/>
            <person name="Mata R."/>
            <person name="Mathew T."/>
            <person name="Ngo R."/>
            <person name="Nguyen L."/>
            <person name="Nguyen N."/>
            <person name="Okwuonu G."/>
            <person name="Ongeri F."/>
            <person name="Pham C."/>
            <person name="Simmons D."/>
            <person name="Wilczek-Boney K."/>
            <person name="Hale W."/>
            <person name="Jakkamsetti A."/>
            <person name="Pham P."/>
            <person name="Ruth R."/>
            <person name="San Lucas F."/>
            <person name="Warren J."/>
            <person name="Zhang J."/>
            <person name="Zhao Z."/>
            <person name="Zhou C."/>
            <person name="Zhu D."/>
            <person name="Lee S."/>
            <person name="Bess C."/>
            <person name="Blankenburg K."/>
            <person name="Forbes L."/>
            <person name="Fu Q."/>
            <person name="Gubbala S."/>
            <person name="Hirani K."/>
            <person name="Jayaseelan J.C."/>
            <person name="Lara F."/>
            <person name="Munidasa M."/>
            <person name="Palculict T."/>
            <person name="Patil S."/>
            <person name="Pu L.-L."/>
            <person name="Saada N."/>
            <person name="Tang L."/>
            <person name="Weissenberger G."/>
            <person name="Zhu Y."/>
            <person name="Hemphill L."/>
            <person name="Shang Y."/>
            <person name="Youmans B."/>
            <person name="Ayvaz T."/>
            <person name="Ross M."/>
            <person name="Santibanez J."/>
            <person name="Aqrawi P."/>
            <person name="Gross S."/>
            <person name="Joshi V."/>
            <person name="Fowler G."/>
            <person name="Nazareth L."/>
            <person name="Reid J."/>
            <person name="Worley K."/>
            <person name="Petrosino J."/>
            <person name="Highlander S."/>
            <person name="Gibbs R."/>
        </authorList>
    </citation>
    <scope>NUCLEOTIDE SEQUENCE [LARGE SCALE GENOMIC DNA]</scope>
    <source>
        <strain evidence="8 9">ATCC 49175</strain>
    </source>
</reference>
<feature type="transmembrane region" description="Helical" evidence="7">
    <location>
        <begin position="151"/>
        <end position="177"/>
    </location>
</feature>
<dbReference type="RefSeq" id="WP_005607223.1">
    <property type="nucleotide sequence ID" value="NZ_CP102283.1"/>
</dbReference>
<feature type="transmembrane region" description="Helical" evidence="7">
    <location>
        <begin position="197"/>
        <end position="219"/>
    </location>
</feature>
<dbReference type="Gene3D" id="1.20.1740.10">
    <property type="entry name" value="Amino acid/polyamine transporter I"/>
    <property type="match status" value="1"/>
</dbReference>
<dbReference type="GO" id="GO:0022857">
    <property type="term" value="F:transmembrane transporter activity"/>
    <property type="evidence" value="ECO:0007669"/>
    <property type="project" value="InterPro"/>
</dbReference>
<feature type="transmembrane region" description="Helical" evidence="7">
    <location>
        <begin position="416"/>
        <end position="437"/>
    </location>
</feature>
<feature type="transmembrane region" description="Helical" evidence="7">
    <location>
        <begin position="9"/>
        <end position="26"/>
    </location>
</feature>
<evidence type="ECO:0000256" key="5">
    <source>
        <dbReference type="ARBA" id="ARBA00022989"/>
    </source>
</evidence>
<evidence type="ECO:0000256" key="7">
    <source>
        <dbReference type="SAM" id="Phobius"/>
    </source>
</evidence>
<gene>
    <name evidence="8" type="ORF">HMPREF0444_1080</name>
</gene>
<dbReference type="EMBL" id="ACKZ01000020">
    <property type="protein sequence ID" value="EEW36862.1"/>
    <property type="molecule type" value="Genomic_DNA"/>
</dbReference>
<evidence type="ECO:0000256" key="1">
    <source>
        <dbReference type="ARBA" id="ARBA00004651"/>
    </source>
</evidence>
<feature type="transmembrane region" description="Helical" evidence="7">
    <location>
        <begin position="240"/>
        <end position="262"/>
    </location>
</feature>
<dbReference type="GeneID" id="78411837"/>
<feature type="transmembrane region" description="Helical" evidence="7">
    <location>
        <begin position="370"/>
        <end position="396"/>
    </location>
</feature>
<organism evidence="8 9">
    <name type="scientific">Granulicatella adiacens ATCC 49175</name>
    <dbReference type="NCBI Taxonomy" id="638301"/>
    <lineage>
        <taxon>Bacteria</taxon>
        <taxon>Bacillati</taxon>
        <taxon>Bacillota</taxon>
        <taxon>Bacilli</taxon>
        <taxon>Lactobacillales</taxon>
        <taxon>Carnobacteriaceae</taxon>
        <taxon>Granulicatella</taxon>
    </lineage>
</organism>
<keyword evidence="2" id="KW-0813">Transport</keyword>
<keyword evidence="6 7" id="KW-0472">Membrane</keyword>
<proteinExistence type="predicted"/>
<keyword evidence="5 7" id="KW-1133">Transmembrane helix</keyword>
<feature type="transmembrane region" description="Helical" evidence="7">
    <location>
        <begin position="449"/>
        <end position="474"/>
    </location>
</feature>
<dbReference type="PANTHER" id="PTHR42770:SF15">
    <property type="entry name" value="GLUTAMATE_GAMMA-AMINOBUTYRATE ANTIPORTER-RELATED"/>
    <property type="match status" value="1"/>
</dbReference>
<dbReference type="AlphaFoldDB" id="C8NGN5"/>
<name>C8NGN5_9LACT</name>
<keyword evidence="9" id="KW-1185">Reference proteome</keyword>
<feature type="transmembrane region" description="Helical" evidence="7">
    <location>
        <begin position="32"/>
        <end position="52"/>
    </location>
</feature>
<sequence length="482" mass="53944">MEEKNEKQLSWLMIALIAFNFVWGLGNVVNNFAQQGIVVITSWLIILVIYFIPYSLMVGQLGSTFQDSEGGVSDWIKHTSTKKLAYFAAWTFWVVQIPYLAQKPQTILIALGWVFQGHSGIVDELPIPLLVAVCLAFFLFILYVSTKGIRVLKFLGTVAGSAMFVMSILFILLAVGVPLIKPDLQLATANMDKLETYIPKFDFAYFTTIALLVFSVGGAESMSPYVRKVKNPTKEFPKGMIAMAVMVGICAVFGSFAMGMIFDSNNIPQDLMRNGAYQAFAVLGKHWNIGNVLVTIYALTQFIGQTATLALSIDAPLQIFLGSADKEYVPRWLRTRTKNGTLKNGYLLTGILTGALIVMPALGLKEIDTVVVWMTNLNAIVSPMCFLWVFVAFMFLYRHWDRYKNAEYKYISNKTLGFLMGLWGFAFTAFACILGMVPQVDYAQNPSEWWFVLISNIIMPFALLGLGLVLPWIARREQKQQA</sequence>
<evidence type="ECO:0000256" key="6">
    <source>
        <dbReference type="ARBA" id="ARBA00023136"/>
    </source>
</evidence>
<evidence type="ECO:0000313" key="9">
    <source>
        <dbReference type="Proteomes" id="UP000005926"/>
    </source>
</evidence>
<dbReference type="HOGENOM" id="CLU_020854_0_1_9"/>